<evidence type="ECO:0000313" key="1">
    <source>
        <dbReference type="EMBL" id="JAH52205.1"/>
    </source>
</evidence>
<proteinExistence type="predicted"/>
<name>A0A0E9TH04_ANGAN</name>
<dbReference type="AlphaFoldDB" id="A0A0E9TH04"/>
<dbReference type="EMBL" id="GBXM01056372">
    <property type="protein sequence ID" value="JAH52205.1"/>
    <property type="molecule type" value="Transcribed_RNA"/>
</dbReference>
<organism evidence="1">
    <name type="scientific">Anguilla anguilla</name>
    <name type="common">European freshwater eel</name>
    <name type="synonym">Muraena anguilla</name>
    <dbReference type="NCBI Taxonomy" id="7936"/>
    <lineage>
        <taxon>Eukaryota</taxon>
        <taxon>Metazoa</taxon>
        <taxon>Chordata</taxon>
        <taxon>Craniata</taxon>
        <taxon>Vertebrata</taxon>
        <taxon>Euteleostomi</taxon>
        <taxon>Actinopterygii</taxon>
        <taxon>Neopterygii</taxon>
        <taxon>Teleostei</taxon>
        <taxon>Anguilliformes</taxon>
        <taxon>Anguillidae</taxon>
        <taxon>Anguilla</taxon>
    </lineage>
</organism>
<protein>
    <submittedName>
        <fullName evidence="1">Uncharacterized protein</fullName>
    </submittedName>
</protein>
<reference evidence="1" key="1">
    <citation type="submission" date="2014-11" db="EMBL/GenBank/DDBJ databases">
        <authorList>
            <person name="Amaro Gonzalez C."/>
        </authorList>
    </citation>
    <scope>NUCLEOTIDE SEQUENCE</scope>
</reference>
<reference evidence="1" key="2">
    <citation type="journal article" date="2015" name="Fish Shellfish Immunol.">
        <title>Early steps in the European eel (Anguilla anguilla)-Vibrio vulnificus interaction in the gills: Role of the RtxA13 toxin.</title>
        <authorList>
            <person name="Callol A."/>
            <person name="Pajuelo D."/>
            <person name="Ebbesson L."/>
            <person name="Teles M."/>
            <person name="MacKenzie S."/>
            <person name="Amaro C."/>
        </authorList>
    </citation>
    <scope>NUCLEOTIDE SEQUENCE</scope>
</reference>
<accession>A0A0E9TH04</accession>
<sequence length="49" mass="5870">MFRLHIRHTVTAGQISKIYNFDNTIQHNKTNSEKYNNKILKRGEIKRVL</sequence>